<organism evidence="5 6">
    <name type="scientific">Crossiella cryophila</name>
    <dbReference type="NCBI Taxonomy" id="43355"/>
    <lineage>
        <taxon>Bacteria</taxon>
        <taxon>Bacillati</taxon>
        <taxon>Actinomycetota</taxon>
        <taxon>Actinomycetes</taxon>
        <taxon>Pseudonocardiales</taxon>
        <taxon>Pseudonocardiaceae</taxon>
        <taxon>Crossiella</taxon>
    </lineage>
</organism>
<dbReference type="Pfam" id="PF01638">
    <property type="entry name" value="HxlR"/>
    <property type="match status" value="1"/>
</dbReference>
<proteinExistence type="predicted"/>
<protein>
    <submittedName>
        <fullName evidence="5">DNA-binding HxlR family transcriptional regulator</fullName>
    </submittedName>
</protein>
<evidence type="ECO:0000256" key="3">
    <source>
        <dbReference type="ARBA" id="ARBA00023163"/>
    </source>
</evidence>
<keyword evidence="1" id="KW-0805">Transcription regulation</keyword>
<keyword evidence="2 5" id="KW-0238">DNA-binding</keyword>
<evidence type="ECO:0000259" key="4">
    <source>
        <dbReference type="PROSITE" id="PS51118"/>
    </source>
</evidence>
<dbReference type="RefSeq" id="WP_185007790.1">
    <property type="nucleotide sequence ID" value="NZ_BAAAUI010000071.1"/>
</dbReference>
<dbReference type="SUPFAM" id="SSF46785">
    <property type="entry name" value="Winged helix' DNA-binding domain"/>
    <property type="match status" value="1"/>
</dbReference>
<dbReference type="PANTHER" id="PTHR33204">
    <property type="entry name" value="TRANSCRIPTIONAL REGULATOR, MARR FAMILY"/>
    <property type="match status" value="1"/>
</dbReference>
<keyword evidence="6" id="KW-1185">Reference proteome</keyword>
<keyword evidence="3" id="KW-0804">Transcription</keyword>
<dbReference type="Gene3D" id="1.10.10.10">
    <property type="entry name" value="Winged helix-like DNA-binding domain superfamily/Winged helix DNA-binding domain"/>
    <property type="match status" value="1"/>
</dbReference>
<dbReference type="PANTHER" id="PTHR33204:SF37">
    <property type="entry name" value="HTH-TYPE TRANSCRIPTIONAL REGULATOR YODB"/>
    <property type="match status" value="1"/>
</dbReference>
<accession>A0A7W7FZL3</accession>
<dbReference type="AlphaFoldDB" id="A0A7W7FZL3"/>
<feature type="domain" description="HTH hxlR-type" evidence="4">
    <location>
        <begin position="5"/>
        <end position="111"/>
    </location>
</feature>
<dbReference type="InterPro" id="IPR036390">
    <property type="entry name" value="WH_DNA-bd_sf"/>
</dbReference>
<dbReference type="PROSITE" id="PS51118">
    <property type="entry name" value="HTH_HXLR"/>
    <property type="match status" value="1"/>
</dbReference>
<dbReference type="EMBL" id="JACHMH010000001">
    <property type="protein sequence ID" value="MBB4681309.1"/>
    <property type="molecule type" value="Genomic_DNA"/>
</dbReference>
<gene>
    <name evidence="5" type="ORF">HNR67_007427</name>
</gene>
<dbReference type="Proteomes" id="UP000533598">
    <property type="component" value="Unassembled WGS sequence"/>
</dbReference>
<comment type="caution">
    <text evidence="5">The sequence shown here is derived from an EMBL/GenBank/DDBJ whole genome shotgun (WGS) entry which is preliminary data.</text>
</comment>
<evidence type="ECO:0000256" key="2">
    <source>
        <dbReference type="ARBA" id="ARBA00023125"/>
    </source>
</evidence>
<dbReference type="InterPro" id="IPR002577">
    <property type="entry name" value="HTH_HxlR"/>
</dbReference>
<dbReference type="InterPro" id="IPR036388">
    <property type="entry name" value="WH-like_DNA-bd_sf"/>
</dbReference>
<reference evidence="5 6" key="1">
    <citation type="submission" date="2020-08" db="EMBL/GenBank/DDBJ databases">
        <title>Sequencing the genomes of 1000 actinobacteria strains.</title>
        <authorList>
            <person name="Klenk H.-P."/>
        </authorList>
    </citation>
    <scope>NUCLEOTIDE SEQUENCE [LARGE SCALE GENOMIC DNA]</scope>
    <source>
        <strain evidence="5 6">DSM 44230</strain>
    </source>
</reference>
<name>A0A7W7FZL3_9PSEU</name>
<evidence type="ECO:0000256" key="1">
    <source>
        <dbReference type="ARBA" id="ARBA00023015"/>
    </source>
</evidence>
<evidence type="ECO:0000313" key="6">
    <source>
        <dbReference type="Proteomes" id="UP000533598"/>
    </source>
</evidence>
<dbReference type="GO" id="GO:0003677">
    <property type="term" value="F:DNA binding"/>
    <property type="evidence" value="ECO:0007669"/>
    <property type="project" value="UniProtKB-KW"/>
</dbReference>
<evidence type="ECO:0000313" key="5">
    <source>
        <dbReference type="EMBL" id="MBB4681309.1"/>
    </source>
</evidence>
<sequence>MAEDCPDHRSCDGALVRVFGLLGKRWNGVIIGTLATGPAGFAELRRAIGGISDSMLSDRLTELAATGLVRREVRDGPPLSVSYHLSPRGTALLPALDALAKWAAEHLPADC</sequence>